<dbReference type="InterPro" id="IPR036170">
    <property type="entry name" value="YezG-like_sf"/>
</dbReference>
<protein>
    <submittedName>
        <fullName evidence="1">Uncharacterized protein</fullName>
    </submittedName>
</protein>
<dbReference type="EMBL" id="SGWQ01000003">
    <property type="protein sequence ID" value="RZS40720.1"/>
    <property type="molecule type" value="Genomic_DNA"/>
</dbReference>
<dbReference type="AlphaFoldDB" id="A0A4Q7KWQ6"/>
<dbReference type="SUPFAM" id="SSF160424">
    <property type="entry name" value="BH3703-like"/>
    <property type="match status" value="1"/>
</dbReference>
<evidence type="ECO:0000313" key="2">
    <source>
        <dbReference type="Proteomes" id="UP000294257"/>
    </source>
</evidence>
<organism evidence="1 2">
    <name type="scientific">Herbihabitans rhizosphaerae</name>
    <dbReference type="NCBI Taxonomy" id="1872711"/>
    <lineage>
        <taxon>Bacteria</taxon>
        <taxon>Bacillati</taxon>
        <taxon>Actinomycetota</taxon>
        <taxon>Actinomycetes</taxon>
        <taxon>Pseudonocardiales</taxon>
        <taxon>Pseudonocardiaceae</taxon>
        <taxon>Herbihabitans</taxon>
    </lineage>
</organism>
<proteinExistence type="predicted"/>
<gene>
    <name evidence="1" type="ORF">EV193_10331</name>
</gene>
<dbReference type="RefSeq" id="WP_130343739.1">
    <property type="nucleotide sequence ID" value="NZ_SGWQ01000003.1"/>
</dbReference>
<keyword evidence="2" id="KW-1185">Reference proteome</keyword>
<reference evidence="1 2" key="1">
    <citation type="submission" date="2019-02" db="EMBL/GenBank/DDBJ databases">
        <title>Genomic Encyclopedia of Type Strains, Phase IV (KMG-IV): sequencing the most valuable type-strain genomes for metagenomic binning, comparative biology and taxonomic classification.</title>
        <authorList>
            <person name="Goeker M."/>
        </authorList>
    </citation>
    <scope>NUCLEOTIDE SEQUENCE [LARGE SCALE GENOMIC DNA]</scope>
    <source>
        <strain evidence="1 2">DSM 101727</strain>
    </source>
</reference>
<comment type="caution">
    <text evidence="1">The sequence shown here is derived from an EMBL/GenBank/DDBJ whole genome shotgun (WGS) entry which is preliminary data.</text>
</comment>
<dbReference type="Proteomes" id="UP000294257">
    <property type="component" value="Unassembled WGS sequence"/>
</dbReference>
<dbReference type="OrthoDB" id="275232at2"/>
<accession>A0A4Q7KWQ6</accession>
<sequence>MNGQELNVIADETSDGDFVALSNRIYREVDRDKSSGGTVELRDPLDTTAEPKRVEANLVESRFTLSSTESVGPGGGRVHLQLRTTDLGIGAPSIAFPLPAVAEDGDANGDAKPIVAALGTTVDAMAPQGWQRARIDVTATVSRMELVTQIEMADGSLHFWVPPPAISQWLHRLRMVTYRPSTGAWASAIVQLKLGEEPSIAYEYREEPQFRVREDLKSAPWRHFHDELRVLPRSPESTPDWLMAMAWKHHQSVVAAGEPERDGLPPVRGVRLLDGFDEQQRPFVYRPALTDHERELVLRYLRAAPVAVASAGPTHDFLADEHPRVVPNAYRGDGEWIWSEATAYYLENYDVSPPVEFLDHLRRRRHEPPASVPAMLLQRAAAELTGAEIPPGQAGDHRAASAAITDYGQRYRVDPSRFGPYTEVPGAWCILTEGAEYVVCFVREDGEHVDEYRFPSAMPAAAYLIGQFYLHREQVTAPAQSTVDAQA</sequence>
<evidence type="ECO:0000313" key="1">
    <source>
        <dbReference type="EMBL" id="RZS40720.1"/>
    </source>
</evidence>
<name>A0A4Q7KWQ6_9PSEU</name>